<dbReference type="EMBL" id="CAUYUJ010021238">
    <property type="protein sequence ID" value="CAK0903484.1"/>
    <property type="molecule type" value="Genomic_DNA"/>
</dbReference>
<dbReference type="Proteomes" id="UP001189429">
    <property type="component" value="Unassembled WGS sequence"/>
</dbReference>
<reference evidence="2" key="1">
    <citation type="submission" date="2023-10" db="EMBL/GenBank/DDBJ databases">
        <authorList>
            <person name="Chen Y."/>
            <person name="Shah S."/>
            <person name="Dougan E. K."/>
            <person name="Thang M."/>
            <person name="Chan C."/>
        </authorList>
    </citation>
    <scope>NUCLEOTIDE SEQUENCE [LARGE SCALE GENOMIC DNA]</scope>
</reference>
<evidence type="ECO:0000256" key="1">
    <source>
        <dbReference type="SAM" id="SignalP"/>
    </source>
</evidence>
<name>A0ABN9XYS2_9DINO</name>
<evidence type="ECO:0008006" key="4">
    <source>
        <dbReference type="Google" id="ProtNLM"/>
    </source>
</evidence>
<gene>
    <name evidence="2" type="ORF">PCOR1329_LOCUS79794</name>
</gene>
<accession>A0ABN9XYS2</accession>
<organism evidence="2 3">
    <name type="scientific">Prorocentrum cordatum</name>
    <dbReference type="NCBI Taxonomy" id="2364126"/>
    <lineage>
        <taxon>Eukaryota</taxon>
        <taxon>Sar</taxon>
        <taxon>Alveolata</taxon>
        <taxon>Dinophyceae</taxon>
        <taxon>Prorocentrales</taxon>
        <taxon>Prorocentraceae</taxon>
        <taxon>Prorocentrum</taxon>
    </lineage>
</organism>
<evidence type="ECO:0000313" key="3">
    <source>
        <dbReference type="Proteomes" id="UP001189429"/>
    </source>
</evidence>
<feature type="chain" id="PRO_5046889396" description="Secreted protein" evidence="1">
    <location>
        <begin position="21"/>
        <end position="125"/>
    </location>
</feature>
<sequence>MLFITLLQVWFFGNWGTIWGMTRPARGGRSRSIFFDDCVEPCGDDDGLAEQEDIIDLVHYEDGDAPIGVTGWGAGGMSRTTSLTRFTTSTALTRTGWRIPPTRATARRIPSAWARCFGLLCRSGF</sequence>
<comment type="caution">
    <text evidence="2">The sequence shown here is derived from an EMBL/GenBank/DDBJ whole genome shotgun (WGS) entry which is preliminary data.</text>
</comment>
<evidence type="ECO:0000313" key="2">
    <source>
        <dbReference type="EMBL" id="CAK0903484.1"/>
    </source>
</evidence>
<feature type="signal peptide" evidence="1">
    <location>
        <begin position="1"/>
        <end position="20"/>
    </location>
</feature>
<proteinExistence type="predicted"/>
<protein>
    <recommendedName>
        <fullName evidence="4">Secreted protein</fullName>
    </recommendedName>
</protein>
<keyword evidence="1" id="KW-0732">Signal</keyword>
<keyword evidence="3" id="KW-1185">Reference proteome</keyword>